<dbReference type="Gene3D" id="3.40.50.720">
    <property type="entry name" value="NAD(P)-binding Rossmann-like Domain"/>
    <property type="match status" value="1"/>
</dbReference>
<sequence length="286" mass="28620">MTDADVAAAGIEPRTLTAAVAAALADLGAGLASQLPKQTLSTGDGGFFLTVAGVVPALELAISKWASYRPGRAGSPGVSTSAILATRYGDAANLAFIEGMLATWLRTAATATAAAQALCAEPPARLALVGFGPTNQWTLRYLAAVLPPREVRVAVRSAASAARAEAAPGMLPESCPVSVTTDVAAAVRGADLAVSATGARTALADLGTLAERGVAVSLDGSQTWRTGARDLVVTDRAADATAIFTPGAWPGHGEGRRVLADLAGSAVADVALVAALLGITRGEARL</sequence>
<dbReference type="InterPro" id="IPR003462">
    <property type="entry name" value="ODC_Mu_crystall"/>
</dbReference>
<name>A0A5M3X0D1_9ACTN</name>
<protein>
    <recommendedName>
        <fullName evidence="3">Ornithine cyclodeaminase</fullName>
    </recommendedName>
</protein>
<dbReference type="InterPro" id="IPR036291">
    <property type="entry name" value="NAD(P)-bd_dom_sf"/>
</dbReference>
<gene>
    <name evidence="1" type="ORF">Amac_081070</name>
</gene>
<dbReference type="Proteomes" id="UP000331127">
    <property type="component" value="Unassembled WGS sequence"/>
</dbReference>
<reference evidence="1 2" key="1">
    <citation type="submission" date="2019-10" db="EMBL/GenBank/DDBJ databases">
        <title>Whole genome shotgun sequence of Acrocarpospora macrocephala NBRC 16266.</title>
        <authorList>
            <person name="Ichikawa N."/>
            <person name="Kimura A."/>
            <person name="Kitahashi Y."/>
            <person name="Komaki H."/>
            <person name="Oguchi A."/>
        </authorList>
    </citation>
    <scope>NUCLEOTIDE SEQUENCE [LARGE SCALE GENOMIC DNA]</scope>
    <source>
        <strain evidence="1 2">NBRC 16266</strain>
    </source>
</reference>
<dbReference type="GO" id="GO:0005737">
    <property type="term" value="C:cytoplasm"/>
    <property type="evidence" value="ECO:0007669"/>
    <property type="project" value="TreeGrafter"/>
</dbReference>
<dbReference type="PANTHER" id="PTHR13812">
    <property type="entry name" value="KETIMINE REDUCTASE MU-CRYSTALLIN"/>
    <property type="match status" value="1"/>
</dbReference>
<dbReference type="EMBL" id="BLAE01000060">
    <property type="protein sequence ID" value="GES14510.1"/>
    <property type="molecule type" value="Genomic_DNA"/>
</dbReference>
<proteinExistence type="predicted"/>
<dbReference type="Pfam" id="PF02423">
    <property type="entry name" value="OCD_Mu_crystall"/>
    <property type="match status" value="1"/>
</dbReference>
<evidence type="ECO:0000313" key="2">
    <source>
        <dbReference type="Proteomes" id="UP000331127"/>
    </source>
</evidence>
<comment type="caution">
    <text evidence="1">The sequence shown here is derived from an EMBL/GenBank/DDBJ whole genome shotgun (WGS) entry which is preliminary data.</text>
</comment>
<organism evidence="1 2">
    <name type="scientific">Acrocarpospora macrocephala</name>
    <dbReference type="NCBI Taxonomy" id="150177"/>
    <lineage>
        <taxon>Bacteria</taxon>
        <taxon>Bacillati</taxon>
        <taxon>Actinomycetota</taxon>
        <taxon>Actinomycetes</taxon>
        <taxon>Streptosporangiales</taxon>
        <taxon>Streptosporangiaceae</taxon>
        <taxon>Acrocarpospora</taxon>
    </lineage>
</organism>
<dbReference type="OrthoDB" id="5126206at2"/>
<keyword evidence="2" id="KW-1185">Reference proteome</keyword>
<dbReference type="AlphaFoldDB" id="A0A5M3X0D1"/>
<evidence type="ECO:0000313" key="1">
    <source>
        <dbReference type="EMBL" id="GES14510.1"/>
    </source>
</evidence>
<dbReference type="Gene3D" id="3.30.1780.10">
    <property type="entry name" value="ornithine cyclodeaminase, domain 1"/>
    <property type="match status" value="1"/>
</dbReference>
<dbReference type="SUPFAM" id="SSF51735">
    <property type="entry name" value="NAD(P)-binding Rossmann-fold domains"/>
    <property type="match status" value="1"/>
</dbReference>
<dbReference type="PANTHER" id="PTHR13812:SF19">
    <property type="entry name" value="KETIMINE REDUCTASE MU-CRYSTALLIN"/>
    <property type="match status" value="1"/>
</dbReference>
<dbReference type="InterPro" id="IPR023401">
    <property type="entry name" value="ODC_N"/>
</dbReference>
<evidence type="ECO:0008006" key="3">
    <source>
        <dbReference type="Google" id="ProtNLM"/>
    </source>
</evidence>
<dbReference type="RefSeq" id="WP_155359682.1">
    <property type="nucleotide sequence ID" value="NZ_BAAAHL010000049.1"/>
</dbReference>
<accession>A0A5M3X0D1</accession>